<proteinExistence type="predicted"/>
<evidence type="ECO:0000313" key="8">
    <source>
        <dbReference type="Proteomes" id="UP000216020"/>
    </source>
</evidence>
<keyword evidence="4" id="KW-0560">Oxidoreductase</keyword>
<dbReference type="Pfam" id="PF00174">
    <property type="entry name" value="Oxidored_molyb"/>
    <property type="match status" value="1"/>
</dbReference>
<dbReference type="SUPFAM" id="SSF81296">
    <property type="entry name" value="E set domains"/>
    <property type="match status" value="1"/>
</dbReference>
<sequence length="459" mass="50058">MPRRAGAAGRIADISISRDRRSRKRCADIASGWFPSGCRILSSRRQFLEKAAALGVSAAVPSAAGAQAPAAALPQPGGAPDVPLPVPPWSRTPGAPVGGQPYGKPSAFEKRVVRGVRATDKQYLSSSSRTPIAELDGIITPNGLFYERHHGGVPDIDPAQHRLLVHGLVERELLFSVEDLRRFPSVSRIHFLECSGNPGFDVHGKTAAEANGLISCAEWTGVPLRTVLEEAGLRPEARWAVAEGADAAAMTRSVPIEKCLDDALLVYSQNGERLRPEQGYPLRLLLPGFEGNMSVKWLRRLHLTAQPVYSREETAKYTDLMPDGTARQFTFHMEAKSIITAPSGGQRLSGPGFHEIRGIAWSGRGRIRRVEVSVDEGRTWRDARLQEPVLSKAVTRFNFPWRWDGAPAVIQSRAIDETGYVQPALEDLVNVRGLNSGYHNNAITPWRVAASGEVSNARL</sequence>
<dbReference type="GO" id="GO:0006790">
    <property type="term" value="P:sulfur compound metabolic process"/>
    <property type="evidence" value="ECO:0007669"/>
    <property type="project" value="TreeGrafter"/>
</dbReference>
<dbReference type="PANTHER" id="PTHR19372">
    <property type="entry name" value="SULFITE REDUCTASE"/>
    <property type="match status" value="1"/>
</dbReference>
<evidence type="ECO:0000259" key="6">
    <source>
        <dbReference type="Pfam" id="PF03404"/>
    </source>
</evidence>
<dbReference type="GO" id="GO:0030151">
    <property type="term" value="F:molybdenum ion binding"/>
    <property type="evidence" value="ECO:0007669"/>
    <property type="project" value="InterPro"/>
</dbReference>
<feature type="domain" description="Moybdenum cofactor oxidoreductase dimerisation" evidence="6">
    <location>
        <begin position="329"/>
        <end position="444"/>
    </location>
</feature>
<dbReference type="PROSITE" id="PS51318">
    <property type="entry name" value="TAT"/>
    <property type="match status" value="1"/>
</dbReference>
<comment type="cofactor">
    <cofactor evidence="1">
        <name>Mo-molybdopterin</name>
        <dbReference type="ChEBI" id="CHEBI:71302"/>
    </cofactor>
</comment>
<dbReference type="EMBL" id="NEVM01000002">
    <property type="protein sequence ID" value="OZI34573.1"/>
    <property type="molecule type" value="Genomic_DNA"/>
</dbReference>
<dbReference type="InterPro" id="IPR006311">
    <property type="entry name" value="TAT_signal"/>
</dbReference>
<dbReference type="AlphaFoldDB" id="A0A261SDX2"/>
<reference evidence="8" key="1">
    <citation type="submission" date="2017-05" db="EMBL/GenBank/DDBJ databases">
        <title>Complete and WGS of Bordetella genogroups.</title>
        <authorList>
            <person name="Spilker T."/>
            <person name="Lipuma J."/>
        </authorList>
    </citation>
    <scope>NUCLEOTIDE SEQUENCE [LARGE SCALE GENOMIC DNA]</scope>
    <source>
        <strain evidence="8">AU16122</strain>
    </source>
</reference>
<organism evidence="7 8">
    <name type="scientific">Bordetella genomosp. 10</name>
    <dbReference type="NCBI Taxonomy" id="1416804"/>
    <lineage>
        <taxon>Bacteria</taxon>
        <taxon>Pseudomonadati</taxon>
        <taxon>Pseudomonadota</taxon>
        <taxon>Betaproteobacteria</taxon>
        <taxon>Burkholderiales</taxon>
        <taxon>Alcaligenaceae</taxon>
        <taxon>Bordetella</taxon>
    </lineage>
</organism>
<dbReference type="GO" id="GO:0020037">
    <property type="term" value="F:heme binding"/>
    <property type="evidence" value="ECO:0007669"/>
    <property type="project" value="TreeGrafter"/>
</dbReference>
<dbReference type="InterPro" id="IPR030835">
    <property type="entry name" value="Sulfite_DH_SoxC"/>
</dbReference>
<evidence type="ECO:0000256" key="2">
    <source>
        <dbReference type="ARBA" id="ARBA00022505"/>
    </source>
</evidence>
<name>A0A261SDX2_9BORD</name>
<protein>
    <submittedName>
        <fullName evidence="7">Sulfite dehydrogenase</fullName>
    </submittedName>
</protein>
<evidence type="ECO:0000256" key="4">
    <source>
        <dbReference type="ARBA" id="ARBA00023002"/>
    </source>
</evidence>
<feature type="domain" description="Oxidoreductase molybdopterin-binding" evidence="5">
    <location>
        <begin position="150"/>
        <end position="307"/>
    </location>
</feature>
<dbReference type="Gene3D" id="3.90.420.10">
    <property type="entry name" value="Oxidoreductase, molybdopterin-binding domain"/>
    <property type="match status" value="1"/>
</dbReference>
<dbReference type="InterPro" id="IPR005066">
    <property type="entry name" value="MoCF_OxRdtse_dimer"/>
</dbReference>
<dbReference type="FunFam" id="3.90.420.10:FF:000006">
    <property type="entry name" value="Sulfur dehydrogenase subunit SoxC"/>
    <property type="match status" value="1"/>
</dbReference>
<dbReference type="InterPro" id="IPR000572">
    <property type="entry name" value="OxRdtase_Mopterin-bd_dom"/>
</dbReference>
<evidence type="ECO:0000313" key="7">
    <source>
        <dbReference type="EMBL" id="OZI34573.1"/>
    </source>
</evidence>
<dbReference type="InterPro" id="IPR008335">
    <property type="entry name" value="Mopterin_OxRdtase_euk"/>
</dbReference>
<dbReference type="FunFam" id="2.60.40.650:FF:000004">
    <property type="entry name" value="Sulfite oxidase, putative"/>
    <property type="match status" value="1"/>
</dbReference>
<dbReference type="GO" id="GO:0008482">
    <property type="term" value="F:sulfite oxidase activity"/>
    <property type="evidence" value="ECO:0007669"/>
    <property type="project" value="TreeGrafter"/>
</dbReference>
<evidence type="ECO:0000256" key="3">
    <source>
        <dbReference type="ARBA" id="ARBA00022723"/>
    </source>
</evidence>
<gene>
    <name evidence="7" type="ORF">CAL29_13830</name>
</gene>
<dbReference type="InterPro" id="IPR036374">
    <property type="entry name" value="OxRdtase_Mopterin-bd_sf"/>
</dbReference>
<keyword evidence="2" id="KW-0500">Molybdenum</keyword>
<dbReference type="OrthoDB" id="9795587at2"/>
<accession>A0A261SDX2</accession>
<dbReference type="Gene3D" id="2.60.40.650">
    <property type="match status" value="1"/>
</dbReference>
<dbReference type="PRINTS" id="PR00407">
    <property type="entry name" value="EUMOPTERIN"/>
</dbReference>
<dbReference type="PANTHER" id="PTHR19372:SF7">
    <property type="entry name" value="SULFITE OXIDASE, MITOCHONDRIAL"/>
    <property type="match status" value="1"/>
</dbReference>
<keyword evidence="8" id="KW-1185">Reference proteome</keyword>
<evidence type="ECO:0000256" key="1">
    <source>
        <dbReference type="ARBA" id="ARBA00001924"/>
    </source>
</evidence>
<dbReference type="SUPFAM" id="SSF56524">
    <property type="entry name" value="Oxidoreductase molybdopterin-binding domain"/>
    <property type="match status" value="1"/>
</dbReference>
<dbReference type="GO" id="GO:0043546">
    <property type="term" value="F:molybdopterin cofactor binding"/>
    <property type="evidence" value="ECO:0007669"/>
    <property type="project" value="TreeGrafter"/>
</dbReference>
<dbReference type="NCBIfam" id="TIGR04555">
    <property type="entry name" value="sulfite_DH_soxC"/>
    <property type="match status" value="1"/>
</dbReference>
<dbReference type="Pfam" id="PF03404">
    <property type="entry name" value="Mo-co_dimer"/>
    <property type="match status" value="1"/>
</dbReference>
<evidence type="ECO:0000259" key="5">
    <source>
        <dbReference type="Pfam" id="PF00174"/>
    </source>
</evidence>
<dbReference type="InterPro" id="IPR014756">
    <property type="entry name" value="Ig_E-set"/>
</dbReference>
<comment type="caution">
    <text evidence="7">The sequence shown here is derived from an EMBL/GenBank/DDBJ whole genome shotgun (WGS) entry which is preliminary data.</text>
</comment>
<keyword evidence="3" id="KW-0479">Metal-binding</keyword>
<dbReference type="Proteomes" id="UP000216020">
    <property type="component" value="Unassembled WGS sequence"/>
</dbReference>